<evidence type="ECO:0000256" key="1">
    <source>
        <dbReference type="SAM" id="MobiDB-lite"/>
    </source>
</evidence>
<dbReference type="Proteomes" id="UP001632038">
    <property type="component" value="Unassembled WGS sequence"/>
</dbReference>
<protein>
    <submittedName>
        <fullName evidence="2">Uncharacterized protein</fullName>
    </submittedName>
</protein>
<organism evidence="2 3">
    <name type="scientific">Castilleja foliolosa</name>
    <dbReference type="NCBI Taxonomy" id="1961234"/>
    <lineage>
        <taxon>Eukaryota</taxon>
        <taxon>Viridiplantae</taxon>
        <taxon>Streptophyta</taxon>
        <taxon>Embryophyta</taxon>
        <taxon>Tracheophyta</taxon>
        <taxon>Spermatophyta</taxon>
        <taxon>Magnoliopsida</taxon>
        <taxon>eudicotyledons</taxon>
        <taxon>Gunneridae</taxon>
        <taxon>Pentapetalae</taxon>
        <taxon>asterids</taxon>
        <taxon>lamiids</taxon>
        <taxon>Lamiales</taxon>
        <taxon>Orobanchaceae</taxon>
        <taxon>Pedicularideae</taxon>
        <taxon>Castillejinae</taxon>
        <taxon>Castilleja</taxon>
    </lineage>
</organism>
<proteinExistence type="predicted"/>
<keyword evidence="3" id="KW-1185">Reference proteome</keyword>
<gene>
    <name evidence="2" type="ORF">CASFOL_039094</name>
</gene>
<evidence type="ECO:0000313" key="3">
    <source>
        <dbReference type="Proteomes" id="UP001632038"/>
    </source>
</evidence>
<dbReference type="AlphaFoldDB" id="A0ABD3BH16"/>
<feature type="compositionally biased region" description="Polar residues" evidence="1">
    <location>
        <begin position="1"/>
        <end position="14"/>
    </location>
</feature>
<name>A0ABD3BH16_9LAMI</name>
<comment type="caution">
    <text evidence="2">The sequence shown here is derived from an EMBL/GenBank/DDBJ whole genome shotgun (WGS) entry which is preliminary data.</text>
</comment>
<evidence type="ECO:0000313" key="2">
    <source>
        <dbReference type="EMBL" id="KAL3616700.1"/>
    </source>
</evidence>
<feature type="region of interest" description="Disordered" evidence="1">
    <location>
        <begin position="1"/>
        <end position="28"/>
    </location>
</feature>
<sequence>MELKRNMSSSNLSSDVMDPKRRATPSEDSPIAQIFNDVGIHELVKDVKFYSYLVENGKEFLISLQGITKNSPEESVDKIYIKARQIWEFHLELVSACTFAIKRDSSLSLKLVFYSNKKTAAERVNSMMEDPWLEYILGDRILGDRIKAPKKYDLVRGFLSMFIAYWNMKDIIIKYKLGTYRPFPNETYQANRKMDEVIYVIEHVEDFQNLKEVVYSKYGSDPDLAANLFEKLKKYQVERMDLRNTWTSGKRARIKVGLAREGSNPPTTCGVFTLWGLNK</sequence>
<dbReference type="EMBL" id="JAVIJP010000087">
    <property type="protein sequence ID" value="KAL3616700.1"/>
    <property type="molecule type" value="Genomic_DNA"/>
</dbReference>
<accession>A0ABD3BH16</accession>
<reference evidence="3" key="1">
    <citation type="journal article" date="2024" name="IScience">
        <title>Strigolactones Initiate the Formation of Haustorium-like Structures in Castilleja.</title>
        <authorList>
            <person name="Buerger M."/>
            <person name="Peterson D."/>
            <person name="Chory J."/>
        </authorList>
    </citation>
    <scope>NUCLEOTIDE SEQUENCE [LARGE SCALE GENOMIC DNA]</scope>
</reference>